<comment type="caution">
    <text evidence="3">The sequence shown here is derived from an EMBL/GenBank/DDBJ whole genome shotgun (WGS) entry which is preliminary data.</text>
</comment>
<dbReference type="Proteomes" id="UP001275084">
    <property type="component" value="Unassembled WGS sequence"/>
</dbReference>
<sequence>MLRPKMAVSGASVAIALSLGSAGASPFSRVNGFPGKATPRPLSNLPRFHCSVGDCHPWNLSPVLMIATMTCFLDESLLTSHLALVVSLETMETGQLRMTRPSSTVRGQRPTRPVG</sequence>
<dbReference type="AlphaFoldDB" id="A0AAJ0HHM0"/>
<feature type="signal peptide" evidence="2">
    <location>
        <begin position="1"/>
        <end position="24"/>
    </location>
</feature>
<gene>
    <name evidence="3" type="ORF">B0T25DRAFT_195276</name>
</gene>
<accession>A0AAJ0HHM0</accession>
<organism evidence="3 4">
    <name type="scientific">Lasiosphaeria hispida</name>
    <dbReference type="NCBI Taxonomy" id="260671"/>
    <lineage>
        <taxon>Eukaryota</taxon>
        <taxon>Fungi</taxon>
        <taxon>Dikarya</taxon>
        <taxon>Ascomycota</taxon>
        <taxon>Pezizomycotina</taxon>
        <taxon>Sordariomycetes</taxon>
        <taxon>Sordariomycetidae</taxon>
        <taxon>Sordariales</taxon>
        <taxon>Lasiosphaeriaceae</taxon>
        <taxon>Lasiosphaeria</taxon>
    </lineage>
</organism>
<evidence type="ECO:0000313" key="4">
    <source>
        <dbReference type="Proteomes" id="UP001275084"/>
    </source>
</evidence>
<feature type="chain" id="PRO_5042568437" description="Secreted protein" evidence="2">
    <location>
        <begin position="25"/>
        <end position="115"/>
    </location>
</feature>
<feature type="region of interest" description="Disordered" evidence="1">
    <location>
        <begin position="95"/>
        <end position="115"/>
    </location>
</feature>
<reference evidence="3" key="2">
    <citation type="submission" date="2023-06" db="EMBL/GenBank/DDBJ databases">
        <authorList>
            <consortium name="Lawrence Berkeley National Laboratory"/>
            <person name="Haridas S."/>
            <person name="Hensen N."/>
            <person name="Bonometti L."/>
            <person name="Westerberg I."/>
            <person name="Brannstrom I.O."/>
            <person name="Guillou S."/>
            <person name="Cros-Aarteil S."/>
            <person name="Calhoun S."/>
            <person name="Kuo A."/>
            <person name="Mondo S."/>
            <person name="Pangilinan J."/>
            <person name="Riley R."/>
            <person name="Labutti K."/>
            <person name="Andreopoulos B."/>
            <person name="Lipzen A."/>
            <person name="Chen C."/>
            <person name="Yanf M."/>
            <person name="Daum C."/>
            <person name="Ng V."/>
            <person name="Clum A."/>
            <person name="Steindorff A."/>
            <person name="Ohm R."/>
            <person name="Martin F."/>
            <person name="Silar P."/>
            <person name="Natvig D."/>
            <person name="Lalanne C."/>
            <person name="Gautier V."/>
            <person name="Ament-Velasquez S.L."/>
            <person name="Kruys A."/>
            <person name="Hutchinson M.I."/>
            <person name="Powell A.J."/>
            <person name="Barry K."/>
            <person name="Miller A.N."/>
            <person name="Grigoriev I.V."/>
            <person name="Debuchy R."/>
            <person name="Gladieux P."/>
            <person name="Thoren M.H."/>
            <person name="Johannesson H."/>
        </authorList>
    </citation>
    <scope>NUCLEOTIDE SEQUENCE</scope>
    <source>
        <strain evidence="3">CBS 955.72</strain>
    </source>
</reference>
<dbReference type="EMBL" id="JAUIQD010000004">
    <property type="protein sequence ID" value="KAK3352848.1"/>
    <property type="molecule type" value="Genomic_DNA"/>
</dbReference>
<keyword evidence="2" id="KW-0732">Signal</keyword>
<keyword evidence="4" id="KW-1185">Reference proteome</keyword>
<evidence type="ECO:0000256" key="2">
    <source>
        <dbReference type="SAM" id="SignalP"/>
    </source>
</evidence>
<evidence type="ECO:0008006" key="5">
    <source>
        <dbReference type="Google" id="ProtNLM"/>
    </source>
</evidence>
<evidence type="ECO:0000256" key="1">
    <source>
        <dbReference type="SAM" id="MobiDB-lite"/>
    </source>
</evidence>
<name>A0AAJ0HHM0_9PEZI</name>
<protein>
    <recommendedName>
        <fullName evidence="5">Secreted protein</fullName>
    </recommendedName>
</protein>
<reference evidence="3" key="1">
    <citation type="journal article" date="2023" name="Mol. Phylogenet. Evol.">
        <title>Genome-scale phylogeny and comparative genomics of the fungal order Sordariales.</title>
        <authorList>
            <person name="Hensen N."/>
            <person name="Bonometti L."/>
            <person name="Westerberg I."/>
            <person name="Brannstrom I.O."/>
            <person name="Guillou S."/>
            <person name="Cros-Aarteil S."/>
            <person name="Calhoun S."/>
            <person name="Haridas S."/>
            <person name="Kuo A."/>
            <person name="Mondo S."/>
            <person name="Pangilinan J."/>
            <person name="Riley R."/>
            <person name="LaButti K."/>
            <person name="Andreopoulos B."/>
            <person name="Lipzen A."/>
            <person name="Chen C."/>
            <person name="Yan M."/>
            <person name="Daum C."/>
            <person name="Ng V."/>
            <person name="Clum A."/>
            <person name="Steindorff A."/>
            <person name="Ohm R.A."/>
            <person name="Martin F."/>
            <person name="Silar P."/>
            <person name="Natvig D.O."/>
            <person name="Lalanne C."/>
            <person name="Gautier V."/>
            <person name="Ament-Velasquez S.L."/>
            <person name="Kruys A."/>
            <person name="Hutchinson M.I."/>
            <person name="Powell A.J."/>
            <person name="Barry K."/>
            <person name="Miller A.N."/>
            <person name="Grigoriev I.V."/>
            <person name="Debuchy R."/>
            <person name="Gladieux P."/>
            <person name="Hiltunen Thoren M."/>
            <person name="Johannesson H."/>
        </authorList>
    </citation>
    <scope>NUCLEOTIDE SEQUENCE</scope>
    <source>
        <strain evidence="3">CBS 955.72</strain>
    </source>
</reference>
<evidence type="ECO:0000313" key="3">
    <source>
        <dbReference type="EMBL" id="KAK3352848.1"/>
    </source>
</evidence>
<proteinExistence type="predicted"/>